<feature type="region of interest" description="Disordered" evidence="1">
    <location>
        <begin position="19"/>
        <end position="42"/>
    </location>
</feature>
<dbReference type="EMBL" id="CM002873">
    <property type="protein sequence ID" value="KFK35434.1"/>
    <property type="molecule type" value="Genomic_DNA"/>
</dbReference>
<dbReference type="eggNOG" id="ENOG502S1Y2">
    <property type="taxonomic scope" value="Eukaryota"/>
</dbReference>
<keyword evidence="3" id="KW-1185">Reference proteome</keyword>
<gene>
    <name evidence="2" type="ordered locus">AALP_Aa5g283900</name>
</gene>
<reference evidence="3" key="1">
    <citation type="journal article" date="2015" name="Nat. Plants">
        <title>Genome expansion of Arabis alpina linked with retrotransposition and reduced symmetric DNA methylation.</title>
        <authorList>
            <person name="Willing E.M."/>
            <person name="Rawat V."/>
            <person name="Mandakova T."/>
            <person name="Maumus F."/>
            <person name="James G.V."/>
            <person name="Nordstroem K.J."/>
            <person name="Becker C."/>
            <person name="Warthmann N."/>
            <person name="Chica C."/>
            <person name="Szarzynska B."/>
            <person name="Zytnicki M."/>
            <person name="Albani M.C."/>
            <person name="Kiefer C."/>
            <person name="Bergonzi S."/>
            <person name="Castaings L."/>
            <person name="Mateos J.L."/>
            <person name="Berns M.C."/>
            <person name="Bujdoso N."/>
            <person name="Piofczyk T."/>
            <person name="de Lorenzo L."/>
            <person name="Barrero-Sicilia C."/>
            <person name="Mateos I."/>
            <person name="Piednoel M."/>
            <person name="Hagmann J."/>
            <person name="Chen-Min-Tao R."/>
            <person name="Iglesias-Fernandez R."/>
            <person name="Schuster S.C."/>
            <person name="Alonso-Blanco C."/>
            <person name="Roudier F."/>
            <person name="Carbonero P."/>
            <person name="Paz-Ares J."/>
            <person name="Davis S.J."/>
            <person name="Pecinka A."/>
            <person name="Quesneville H."/>
            <person name="Colot V."/>
            <person name="Lysak M.A."/>
            <person name="Weigel D."/>
            <person name="Coupland G."/>
            <person name="Schneeberger K."/>
        </authorList>
    </citation>
    <scope>NUCLEOTIDE SEQUENCE [LARGE SCALE GENOMIC DNA]</scope>
    <source>
        <strain evidence="3">cv. Pajares</strain>
    </source>
</reference>
<dbReference type="OrthoDB" id="1898021at2759"/>
<organism evidence="2 3">
    <name type="scientific">Arabis alpina</name>
    <name type="common">Alpine rock-cress</name>
    <dbReference type="NCBI Taxonomy" id="50452"/>
    <lineage>
        <taxon>Eukaryota</taxon>
        <taxon>Viridiplantae</taxon>
        <taxon>Streptophyta</taxon>
        <taxon>Embryophyta</taxon>
        <taxon>Tracheophyta</taxon>
        <taxon>Spermatophyta</taxon>
        <taxon>Magnoliopsida</taxon>
        <taxon>eudicotyledons</taxon>
        <taxon>Gunneridae</taxon>
        <taxon>Pentapetalae</taxon>
        <taxon>rosids</taxon>
        <taxon>malvids</taxon>
        <taxon>Brassicales</taxon>
        <taxon>Brassicaceae</taxon>
        <taxon>Arabideae</taxon>
        <taxon>Arabis</taxon>
    </lineage>
</organism>
<sequence length="155" mass="17565">MEITTPKRYWRRWRGYEKLDGSSSETNPSRKKANKRVKMDPTRKKRSWRIKIVPKLRILKTASPKKILVWIRDAYVKMMMRLANSRVIGASGGYGGGSGFGSVQMKEYDEKMLVEIYKSILMAQAQGNLVHRDAANNKVGSEPPVISVSSVVTTC</sequence>
<evidence type="ECO:0000313" key="2">
    <source>
        <dbReference type="EMBL" id="KFK35434.1"/>
    </source>
</evidence>
<evidence type="ECO:0000313" key="3">
    <source>
        <dbReference type="Proteomes" id="UP000029120"/>
    </source>
</evidence>
<dbReference type="AlphaFoldDB" id="A0A087GZY2"/>
<evidence type="ECO:0000256" key="1">
    <source>
        <dbReference type="SAM" id="MobiDB-lite"/>
    </source>
</evidence>
<name>A0A087GZY2_ARAAL</name>
<dbReference type="PANTHER" id="PTHR33702:SF5">
    <property type="entry name" value="OS01G0308600 PROTEIN"/>
    <property type="match status" value="1"/>
</dbReference>
<protein>
    <submittedName>
        <fullName evidence="2">Uncharacterized protein</fullName>
    </submittedName>
</protein>
<proteinExistence type="predicted"/>
<dbReference type="Gramene" id="KFK35434">
    <property type="protein sequence ID" value="KFK35434"/>
    <property type="gene ID" value="AALP_AA5G283900"/>
</dbReference>
<dbReference type="PANTHER" id="PTHR33702">
    <property type="entry name" value="BNAA09G40010D PROTEIN"/>
    <property type="match status" value="1"/>
</dbReference>
<dbReference type="OMA" id="MMMKIAN"/>
<dbReference type="Proteomes" id="UP000029120">
    <property type="component" value="Chromosome 5"/>
</dbReference>
<accession>A0A087GZY2</accession>